<dbReference type="AlphaFoldDB" id="A0A2B7ZUB3"/>
<dbReference type="Proteomes" id="UP000226031">
    <property type="component" value="Unassembled WGS sequence"/>
</dbReference>
<keyword evidence="2" id="KW-1185">Reference proteome</keyword>
<evidence type="ECO:0000313" key="1">
    <source>
        <dbReference type="EMBL" id="PGH36572.1"/>
    </source>
</evidence>
<name>A0A2B7ZUB3_9EURO</name>
<sequence length="189" mass="21168">MGTSLPDAVQAALTQEGSTHKDIPTDNILSVDNMAKTAVDTRSIFEPSLFFTRDATIAALESILRCWAPPSGLIPTEDLKRWYKGLSGDEMTALSTLAWHFGMDEAGLGELCSFISFLPDDADGLENIWARNRFRQGWNFKTSADFECMLHTVKAFQHPAFAEIASQSHRVQKVAELDLQEWLDDFHML</sequence>
<organism evidence="1 2">
    <name type="scientific">[Emmonsia] crescens</name>
    <dbReference type="NCBI Taxonomy" id="73230"/>
    <lineage>
        <taxon>Eukaryota</taxon>
        <taxon>Fungi</taxon>
        <taxon>Dikarya</taxon>
        <taxon>Ascomycota</taxon>
        <taxon>Pezizomycotina</taxon>
        <taxon>Eurotiomycetes</taxon>
        <taxon>Eurotiomycetidae</taxon>
        <taxon>Onygenales</taxon>
        <taxon>Ajellomycetaceae</taxon>
        <taxon>Emergomyces</taxon>
    </lineage>
</organism>
<reference evidence="1 2" key="1">
    <citation type="submission" date="2017-10" db="EMBL/GenBank/DDBJ databases">
        <title>Comparative genomics in systemic dimorphic fungi from Ajellomycetaceae.</title>
        <authorList>
            <person name="Munoz J.F."/>
            <person name="Mcewen J.G."/>
            <person name="Clay O.K."/>
            <person name="Cuomo C.A."/>
        </authorList>
    </citation>
    <scope>NUCLEOTIDE SEQUENCE [LARGE SCALE GENOMIC DNA]</scope>
    <source>
        <strain evidence="1 2">UAMH4076</strain>
    </source>
</reference>
<dbReference type="EMBL" id="PDND01000006">
    <property type="protein sequence ID" value="PGH36572.1"/>
    <property type="molecule type" value="Genomic_DNA"/>
</dbReference>
<proteinExistence type="predicted"/>
<accession>A0A2B7ZUB3</accession>
<evidence type="ECO:0000313" key="2">
    <source>
        <dbReference type="Proteomes" id="UP000226031"/>
    </source>
</evidence>
<gene>
    <name evidence="1" type="ORF">GX50_00609</name>
</gene>
<comment type="caution">
    <text evidence="1">The sequence shown here is derived from an EMBL/GenBank/DDBJ whole genome shotgun (WGS) entry which is preliminary data.</text>
</comment>
<protein>
    <submittedName>
        <fullName evidence="1">Uncharacterized protein</fullName>
    </submittedName>
</protein>
<dbReference type="VEuPathDB" id="FungiDB:EMCG_05633"/>